<dbReference type="EMBL" id="JAAVMX010000013">
    <property type="protein sequence ID" value="KAF4503895.1"/>
    <property type="molecule type" value="Genomic_DNA"/>
</dbReference>
<evidence type="ECO:0008006" key="3">
    <source>
        <dbReference type="Google" id="ProtNLM"/>
    </source>
</evidence>
<dbReference type="Proteomes" id="UP000557566">
    <property type="component" value="Unassembled WGS sequence"/>
</dbReference>
<evidence type="ECO:0000313" key="1">
    <source>
        <dbReference type="EMBL" id="KAF4503895.1"/>
    </source>
</evidence>
<dbReference type="OrthoDB" id="4093325at2759"/>
<organism evidence="1 2">
    <name type="scientific">Ophiocordyceps sinensis</name>
    <dbReference type="NCBI Taxonomy" id="72228"/>
    <lineage>
        <taxon>Eukaryota</taxon>
        <taxon>Fungi</taxon>
        <taxon>Dikarya</taxon>
        <taxon>Ascomycota</taxon>
        <taxon>Pezizomycotina</taxon>
        <taxon>Sordariomycetes</taxon>
        <taxon>Hypocreomycetidae</taxon>
        <taxon>Hypocreales</taxon>
        <taxon>Ophiocordycipitaceae</taxon>
        <taxon>Ophiocordyceps</taxon>
    </lineage>
</organism>
<accession>A0A8H4LPV2</accession>
<keyword evidence="2" id="KW-1185">Reference proteome</keyword>
<dbReference type="AlphaFoldDB" id="A0A8H4LPV2"/>
<protein>
    <recommendedName>
        <fullName evidence="3">Cell wall protein PhiA</fullName>
    </recommendedName>
</protein>
<reference evidence="1 2" key="1">
    <citation type="journal article" date="2020" name="Genome Biol. Evol.">
        <title>A new high-quality draft genome assembly of the Chinese cordyceps Ophiocordyceps sinensis.</title>
        <authorList>
            <person name="Shu R."/>
            <person name="Zhang J."/>
            <person name="Meng Q."/>
            <person name="Zhang H."/>
            <person name="Zhou G."/>
            <person name="Li M."/>
            <person name="Wu P."/>
            <person name="Zhao Y."/>
            <person name="Chen C."/>
            <person name="Qin Q."/>
        </authorList>
    </citation>
    <scope>NUCLEOTIDE SEQUENCE [LARGE SCALE GENOMIC DNA]</scope>
    <source>
        <strain evidence="1 2">IOZ07</strain>
    </source>
</reference>
<gene>
    <name evidence="1" type="ORF">G6O67_008831</name>
</gene>
<evidence type="ECO:0000313" key="2">
    <source>
        <dbReference type="Proteomes" id="UP000557566"/>
    </source>
</evidence>
<proteinExistence type="predicted"/>
<name>A0A8H4LPV2_9HYPO</name>
<comment type="caution">
    <text evidence="1">The sequence shown here is derived from an EMBL/GenBank/DDBJ whole genome shotgun (WGS) entry which is preliminary data.</text>
</comment>
<sequence>MKLSAAIAIGGSALAASQAAQAGREPFGIMALRPDSSLQFAKVGASQGYILINLRDDDAVCEIKPWDKVPSQATFYINDGVLYLYTNKEYSTDKTKVQRLFVDLSDAGQGRLGYHRLADIIPDYCEVNGWKVDKTGNLSFNGNELIACPVPNKGSWTIWAGNATATPGGNKGCLGFSARTIPSNKPVPCEYSLFPDRIPSHPWGRDGPS</sequence>